<evidence type="ECO:0000256" key="1">
    <source>
        <dbReference type="ARBA" id="ARBA00023015"/>
    </source>
</evidence>
<dbReference type="Pfam" id="PF12833">
    <property type="entry name" value="HTH_18"/>
    <property type="match status" value="1"/>
</dbReference>
<dbReference type="InterPro" id="IPR020449">
    <property type="entry name" value="Tscrpt_reg_AraC-type_HTH"/>
</dbReference>
<keyword evidence="6" id="KW-1185">Reference proteome</keyword>
<keyword evidence="3" id="KW-0804">Transcription</keyword>
<evidence type="ECO:0000259" key="4">
    <source>
        <dbReference type="PROSITE" id="PS01124"/>
    </source>
</evidence>
<dbReference type="PRINTS" id="PR00032">
    <property type="entry name" value="HTHARAC"/>
</dbReference>
<dbReference type="Gene3D" id="1.10.10.60">
    <property type="entry name" value="Homeodomain-like"/>
    <property type="match status" value="2"/>
</dbReference>
<dbReference type="InterPro" id="IPR018062">
    <property type="entry name" value="HTH_AraC-typ_CS"/>
</dbReference>
<dbReference type="PROSITE" id="PS00041">
    <property type="entry name" value="HTH_ARAC_FAMILY_1"/>
    <property type="match status" value="1"/>
</dbReference>
<dbReference type="Proteomes" id="UP000245202">
    <property type="component" value="Unassembled WGS sequence"/>
</dbReference>
<comment type="caution">
    <text evidence="5">The sequence shown here is derived from an EMBL/GenBank/DDBJ whole genome shotgun (WGS) entry which is preliminary data.</text>
</comment>
<dbReference type="SMART" id="SM00342">
    <property type="entry name" value="HTH_ARAC"/>
    <property type="match status" value="1"/>
</dbReference>
<dbReference type="GO" id="GO:0043565">
    <property type="term" value="F:sequence-specific DNA binding"/>
    <property type="evidence" value="ECO:0007669"/>
    <property type="project" value="InterPro"/>
</dbReference>
<dbReference type="RefSeq" id="WP_146200403.1">
    <property type="nucleotide sequence ID" value="NZ_BDQX01000105.1"/>
</dbReference>
<evidence type="ECO:0000256" key="2">
    <source>
        <dbReference type="ARBA" id="ARBA00023125"/>
    </source>
</evidence>
<organism evidence="5 6">
    <name type="scientific">Paenibacillus agaridevorans</name>
    <dbReference type="NCBI Taxonomy" id="171404"/>
    <lineage>
        <taxon>Bacteria</taxon>
        <taxon>Bacillati</taxon>
        <taxon>Bacillota</taxon>
        <taxon>Bacilli</taxon>
        <taxon>Bacillales</taxon>
        <taxon>Paenibacillaceae</taxon>
        <taxon>Paenibacillus</taxon>
    </lineage>
</organism>
<dbReference type="InterPro" id="IPR009057">
    <property type="entry name" value="Homeodomain-like_sf"/>
</dbReference>
<accession>A0A2R5EWE3</accession>
<dbReference type="PANTHER" id="PTHR43280:SF10">
    <property type="entry name" value="REGULATORY PROTEIN POCR"/>
    <property type="match status" value="1"/>
</dbReference>
<evidence type="ECO:0000313" key="6">
    <source>
        <dbReference type="Proteomes" id="UP000245202"/>
    </source>
</evidence>
<dbReference type="EMBL" id="BDQX01000105">
    <property type="protein sequence ID" value="GBG07704.1"/>
    <property type="molecule type" value="Genomic_DNA"/>
</dbReference>
<gene>
    <name evidence="5" type="ORF">PAT3040_02262</name>
</gene>
<evidence type="ECO:0000256" key="3">
    <source>
        <dbReference type="ARBA" id="ARBA00023163"/>
    </source>
</evidence>
<feature type="domain" description="HTH araC/xylS-type" evidence="4">
    <location>
        <begin position="16"/>
        <end position="114"/>
    </location>
</feature>
<proteinExistence type="predicted"/>
<dbReference type="AlphaFoldDB" id="A0A2R5EWE3"/>
<dbReference type="PROSITE" id="PS01124">
    <property type="entry name" value="HTH_ARAC_FAMILY_2"/>
    <property type="match status" value="1"/>
</dbReference>
<sequence>FTSAANGGEIDSYKLQSIDSYIAAHLSDNISLVSIASHLYLNPSYFSRYFKKMTGVNFTDYVHRYKMKIALQLMKDKEMTIEMISAHLGYSDRTYFSKVFKKYNGVSPVDYKGKFRKL</sequence>
<dbReference type="GO" id="GO:0003700">
    <property type="term" value="F:DNA-binding transcription factor activity"/>
    <property type="evidence" value="ECO:0007669"/>
    <property type="project" value="InterPro"/>
</dbReference>
<protein>
    <recommendedName>
        <fullName evidence="4">HTH araC/xylS-type domain-containing protein</fullName>
    </recommendedName>
</protein>
<dbReference type="PANTHER" id="PTHR43280">
    <property type="entry name" value="ARAC-FAMILY TRANSCRIPTIONAL REGULATOR"/>
    <property type="match status" value="1"/>
</dbReference>
<keyword evidence="2" id="KW-0238">DNA-binding</keyword>
<feature type="non-terminal residue" evidence="5">
    <location>
        <position position="1"/>
    </location>
</feature>
<reference evidence="5 6" key="1">
    <citation type="submission" date="2017-08" db="EMBL/GenBank/DDBJ databases">
        <title>Substantial Increase in Enzyme Production by Combined Drug-Resistance Mutations in Paenibacillus agaridevorans.</title>
        <authorList>
            <person name="Tanaka Y."/>
            <person name="Funane K."/>
            <person name="Hosaka T."/>
            <person name="Shiwa Y."/>
            <person name="Fujita N."/>
            <person name="Miyazaki T."/>
            <person name="Yoshikawa H."/>
            <person name="Murakami K."/>
            <person name="Kasahara K."/>
            <person name="Inaoka T."/>
            <person name="Hiraga Y."/>
            <person name="Ochi K."/>
        </authorList>
    </citation>
    <scope>NUCLEOTIDE SEQUENCE [LARGE SCALE GENOMIC DNA]</scope>
    <source>
        <strain evidence="5 6">T-3040</strain>
    </source>
</reference>
<name>A0A2R5EWE3_9BACL</name>
<dbReference type="InterPro" id="IPR018060">
    <property type="entry name" value="HTH_AraC"/>
</dbReference>
<dbReference type="SUPFAM" id="SSF46689">
    <property type="entry name" value="Homeodomain-like"/>
    <property type="match status" value="2"/>
</dbReference>
<keyword evidence="1" id="KW-0805">Transcription regulation</keyword>
<evidence type="ECO:0000313" key="5">
    <source>
        <dbReference type="EMBL" id="GBG07704.1"/>
    </source>
</evidence>